<dbReference type="Gene3D" id="3.60.40.10">
    <property type="entry name" value="PPM-type phosphatase domain"/>
    <property type="match status" value="1"/>
</dbReference>
<reference evidence="2 3" key="1">
    <citation type="submission" date="2019-06" db="EMBL/GenBank/DDBJ databases">
        <title>Sequencing the genomes of 1000 actinobacteria strains.</title>
        <authorList>
            <person name="Klenk H.-P."/>
        </authorList>
    </citation>
    <scope>NUCLEOTIDE SEQUENCE [LARGE SCALE GENOMIC DNA]</scope>
    <source>
        <strain evidence="2 3">DSM 44826</strain>
    </source>
</reference>
<dbReference type="InterPro" id="IPR001932">
    <property type="entry name" value="PPM-type_phosphatase-like_dom"/>
</dbReference>
<comment type="caution">
    <text evidence="2">The sequence shown here is derived from an EMBL/GenBank/DDBJ whole genome shotgun (WGS) entry which is preliminary data.</text>
</comment>
<dbReference type="OrthoDB" id="3190646at2"/>
<gene>
    <name evidence="2" type="ORF">FHX73_13364</name>
</gene>
<dbReference type="SUPFAM" id="SSF81606">
    <property type="entry name" value="PP2C-like"/>
    <property type="match status" value="1"/>
</dbReference>
<accession>A0A561TTA0</accession>
<feature type="domain" description="PPM-type phosphatase" evidence="1">
    <location>
        <begin position="11"/>
        <end position="215"/>
    </location>
</feature>
<dbReference type="Proteomes" id="UP000317940">
    <property type="component" value="Unassembled WGS sequence"/>
</dbReference>
<proteinExistence type="predicted"/>
<sequence length="283" mass="30218">MGLSSATSPGRAGTPNQDLVITAPDLVVLLDGAGGPSEDGGGCLHGVRWYVRQLGSRLSAALLTRPDPIATVLAEAITEVAGLHRTSCDLLHPGTPSSTVAVVRRRAEHLEYLALHDSTIVLAGPADCRTVSDRRVQRIPALRELWQRMARHAVGTAGHTAARRAYIAEELPHRNTPGGYWVAGADPRCAEQAVSGTVPLAGLRSVSLASDGVADYVDAPPAFGREVPPTGLTDWPGAVGLLDRHGPEALIRKVRSAEELDPLGRRWPRFKKHDDATVAHWRL</sequence>
<keyword evidence="3" id="KW-1185">Reference proteome</keyword>
<dbReference type="InterPro" id="IPR036457">
    <property type="entry name" value="PPM-type-like_dom_sf"/>
</dbReference>
<protein>
    <submittedName>
        <fullName evidence="2">Protein phosphatase 2C-like protein</fullName>
    </submittedName>
</protein>
<dbReference type="AlphaFoldDB" id="A0A561TTA0"/>
<evidence type="ECO:0000313" key="3">
    <source>
        <dbReference type="Proteomes" id="UP000317940"/>
    </source>
</evidence>
<name>A0A561TTA0_9ACTN</name>
<dbReference type="RefSeq" id="WP_145909531.1">
    <property type="nucleotide sequence ID" value="NZ_BAAAMZ010000001.1"/>
</dbReference>
<dbReference type="EMBL" id="VIWT01000003">
    <property type="protein sequence ID" value="TWF90320.1"/>
    <property type="molecule type" value="Genomic_DNA"/>
</dbReference>
<organism evidence="2 3">
    <name type="scientific">Kitasatospora viridis</name>
    <dbReference type="NCBI Taxonomy" id="281105"/>
    <lineage>
        <taxon>Bacteria</taxon>
        <taxon>Bacillati</taxon>
        <taxon>Actinomycetota</taxon>
        <taxon>Actinomycetes</taxon>
        <taxon>Kitasatosporales</taxon>
        <taxon>Streptomycetaceae</taxon>
        <taxon>Kitasatospora</taxon>
    </lineage>
</organism>
<evidence type="ECO:0000259" key="1">
    <source>
        <dbReference type="Pfam" id="PF13672"/>
    </source>
</evidence>
<dbReference type="Pfam" id="PF13672">
    <property type="entry name" value="PP2C_2"/>
    <property type="match status" value="1"/>
</dbReference>
<evidence type="ECO:0000313" key="2">
    <source>
        <dbReference type="EMBL" id="TWF90320.1"/>
    </source>
</evidence>